<name>A0ABY7WNR4_9LACO</name>
<proteinExistence type="predicted"/>
<keyword evidence="3" id="KW-1185">Reference proteome</keyword>
<keyword evidence="1" id="KW-0472">Membrane</keyword>
<dbReference type="Proteomes" id="UP001220377">
    <property type="component" value="Chromosome"/>
</dbReference>
<protein>
    <submittedName>
        <fullName evidence="2">Uncharacterized protein</fullName>
    </submittedName>
</protein>
<gene>
    <name evidence="2" type="ORF">PQ472_07850</name>
</gene>
<feature type="transmembrane region" description="Helical" evidence="1">
    <location>
        <begin position="12"/>
        <end position="34"/>
    </location>
</feature>
<keyword evidence="1" id="KW-1133">Transmembrane helix</keyword>
<dbReference type="RefSeq" id="WP_274258870.1">
    <property type="nucleotide sequence ID" value="NZ_CP117884.1"/>
</dbReference>
<evidence type="ECO:0000256" key="1">
    <source>
        <dbReference type="SAM" id="Phobius"/>
    </source>
</evidence>
<evidence type="ECO:0000313" key="2">
    <source>
        <dbReference type="EMBL" id="WDF81838.1"/>
    </source>
</evidence>
<dbReference type="EMBL" id="CP117884">
    <property type="protein sequence ID" value="WDF81838.1"/>
    <property type="molecule type" value="Genomic_DNA"/>
</dbReference>
<sequence length="155" mass="18274">MAVFISLEVLFYIFLVLVASFVAFSLYRSVVLWVNRKREPIRERDYLRLLARLKVHIENTKDMINTIPDDDDDMAYYEGKLKGLEEAEATMTSRTRVESRQEKDCPFCHEDYPIAPGVVIKGEHLYVGKLKLWIWYCPICGRRVRKFPGEKRLPE</sequence>
<reference evidence="2 3" key="1">
    <citation type="submission" date="2023-02" db="EMBL/GenBank/DDBJ databases">
        <title>Genome sequence of Lacticaseibacillus sp. KACC 23028.</title>
        <authorList>
            <person name="Kim S."/>
            <person name="Heo J."/>
            <person name="Kwon S.-W."/>
        </authorList>
    </citation>
    <scope>NUCLEOTIDE SEQUENCE [LARGE SCALE GENOMIC DNA]</scope>
    <source>
        <strain evidence="2 3">KACC 23028</strain>
    </source>
</reference>
<keyword evidence="1" id="KW-0812">Transmembrane</keyword>
<accession>A0ABY7WNR4</accession>
<evidence type="ECO:0000313" key="3">
    <source>
        <dbReference type="Proteomes" id="UP001220377"/>
    </source>
</evidence>
<organism evidence="2 3">
    <name type="scientific">Lacticaseibacillus pabuli</name>
    <dbReference type="NCBI Taxonomy" id="3025672"/>
    <lineage>
        <taxon>Bacteria</taxon>
        <taxon>Bacillati</taxon>
        <taxon>Bacillota</taxon>
        <taxon>Bacilli</taxon>
        <taxon>Lactobacillales</taxon>
        <taxon>Lactobacillaceae</taxon>
        <taxon>Lacticaseibacillus</taxon>
    </lineage>
</organism>